<dbReference type="HOGENOM" id="CLU_190380_0_0_1"/>
<reference evidence="2" key="2">
    <citation type="submission" date="2015-03" db="UniProtKB">
        <authorList>
            <consortium name="EnsemblPlants"/>
        </authorList>
    </citation>
    <scope>IDENTIFICATION</scope>
</reference>
<keyword evidence="1" id="KW-1133">Transmembrane helix</keyword>
<name>A0A0D3CX71_BRAOL</name>
<dbReference type="RefSeq" id="XP_013590867.1">
    <property type="nucleotide sequence ID" value="XM_013735413.1"/>
</dbReference>
<feature type="transmembrane region" description="Helical" evidence="1">
    <location>
        <begin position="7"/>
        <end position="27"/>
    </location>
</feature>
<dbReference type="PANTHER" id="PTHR34124:SF2">
    <property type="entry name" value="F16B3.27 PROTEIN-RELATED"/>
    <property type="match status" value="1"/>
</dbReference>
<dbReference type="RefSeq" id="XP_013590869.1">
    <property type="nucleotide sequence ID" value="XM_013735415.1"/>
</dbReference>
<dbReference type="KEGG" id="boe:106299302"/>
<keyword evidence="1" id="KW-0472">Membrane</keyword>
<sequence>MKLAKDQMVATMITAIFQGSVSVLIFTNTANFLGSLKSYVREEDAVVILKLGGGLCVVIFCFDWVVLVLAFFLKYYAYVKRGGDRSVAVKRSGKVQSDENPKDWLWLFQV</sequence>
<dbReference type="OrthoDB" id="1284989at2759"/>
<dbReference type="GeneID" id="106299302"/>
<dbReference type="RefSeq" id="XP_013590866.1">
    <property type="nucleotide sequence ID" value="XM_013735412.1"/>
</dbReference>
<keyword evidence="3" id="KW-1185">Reference proteome</keyword>
<dbReference type="Proteomes" id="UP000032141">
    <property type="component" value="Chromosome C6"/>
</dbReference>
<evidence type="ECO:0000313" key="2">
    <source>
        <dbReference type="EnsemblPlants" id="Bo6g092800.1"/>
    </source>
</evidence>
<accession>A0A0D3CX71</accession>
<dbReference type="Gramene" id="Bo6g092800.1">
    <property type="protein sequence ID" value="Bo6g092800.1"/>
    <property type="gene ID" value="Bo6g092800"/>
</dbReference>
<dbReference type="STRING" id="109376.A0A0D3CX71"/>
<reference evidence="2 3" key="1">
    <citation type="journal article" date="2014" name="Genome Biol.">
        <title>Transcriptome and methylome profiling reveals relics of genome dominance in the mesopolyploid Brassica oleracea.</title>
        <authorList>
            <person name="Parkin I.A."/>
            <person name="Koh C."/>
            <person name="Tang H."/>
            <person name="Robinson S.J."/>
            <person name="Kagale S."/>
            <person name="Clarke W.E."/>
            <person name="Town C.D."/>
            <person name="Nixon J."/>
            <person name="Krishnakumar V."/>
            <person name="Bidwell S.L."/>
            <person name="Denoeud F."/>
            <person name="Belcram H."/>
            <person name="Links M.G."/>
            <person name="Just J."/>
            <person name="Clarke C."/>
            <person name="Bender T."/>
            <person name="Huebert T."/>
            <person name="Mason A.S."/>
            <person name="Pires J.C."/>
            <person name="Barker G."/>
            <person name="Moore J."/>
            <person name="Walley P.G."/>
            <person name="Manoli S."/>
            <person name="Batley J."/>
            <person name="Edwards D."/>
            <person name="Nelson M.N."/>
            <person name="Wang X."/>
            <person name="Paterson A.H."/>
            <person name="King G."/>
            <person name="Bancroft I."/>
            <person name="Chalhoub B."/>
            <person name="Sharpe A.G."/>
        </authorList>
    </citation>
    <scope>NUCLEOTIDE SEQUENCE</scope>
    <source>
        <strain evidence="2 3">cv. TO1000</strain>
    </source>
</reference>
<protein>
    <submittedName>
        <fullName evidence="2">Uncharacterized protein</fullName>
    </submittedName>
</protein>
<keyword evidence="1" id="KW-0812">Transmembrane</keyword>
<dbReference type="OMA" id="CVVIFCF"/>
<evidence type="ECO:0000256" key="1">
    <source>
        <dbReference type="SAM" id="Phobius"/>
    </source>
</evidence>
<dbReference type="EnsemblPlants" id="Bo6g092800.1">
    <property type="protein sequence ID" value="Bo6g092800.1"/>
    <property type="gene ID" value="Bo6g092800"/>
</dbReference>
<proteinExistence type="predicted"/>
<dbReference type="eggNOG" id="ENOG502QW6E">
    <property type="taxonomic scope" value="Eukaryota"/>
</dbReference>
<organism evidence="2 3">
    <name type="scientific">Brassica oleracea var. oleracea</name>
    <dbReference type="NCBI Taxonomy" id="109376"/>
    <lineage>
        <taxon>Eukaryota</taxon>
        <taxon>Viridiplantae</taxon>
        <taxon>Streptophyta</taxon>
        <taxon>Embryophyta</taxon>
        <taxon>Tracheophyta</taxon>
        <taxon>Spermatophyta</taxon>
        <taxon>Magnoliopsida</taxon>
        <taxon>eudicotyledons</taxon>
        <taxon>Gunneridae</taxon>
        <taxon>Pentapetalae</taxon>
        <taxon>rosids</taxon>
        <taxon>malvids</taxon>
        <taxon>Brassicales</taxon>
        <taxon>Brassicaceae</taxon>
        <taxon>Brassiceae</taxon>
        <taxon>Brassica</taxon>
    </lineage>
</organism>
<dbReference type="AlphaFoldDB" id="A0A0D3CX71"/>
<feature type="transmembrane region" description="Helical" evidence="1">
    <location>
        <begin position="47"/>
        <end position="73"/>
    </location>
</feature>
<evidence type="ECO:0000313" key="3">
    <source>
        <dbReference type="Proteomes" id="UP000032141"/>
    </source>
</evidence>
<dbReference type="PANTHER" id="PTHR34124">
    <property type="entry name" value="F16B3.27 PROTEIN-RELATED"/>
    <property type="match status" value="1"/>
</dbReference>